<sequence length="286" mass="30689">MNKKLISLSTATLVLFLGACGNTGSDADSSTGAVESSETEEVTEVSVGVVSEVEIDVWEDVKERLAEENIELTIEQFTDYVQPNVALSDGSLDLNAFQHVAYLEEFNANNGSDIVPIGFTYVSPLGLYSDSLTDYNDIPEGAEIAIPNDVTNGGRALLLLQAIDLITLDEAAGTNATVSDITDNPKNITFTELDASQTARALGDVDAAIINTNYATDSGLNPSEDALFLDTDNIAEVNEIYKNVIATRSEDAENAAYLKVVEAYQSEETAKKIEEVTEGNDVPAWE</sequence>
<reference evidence="9" key="1">
    <citation type="submission" date="2018-12" db="EMBL/GenBank/DDBJ databases">
        <title>Complete genome sequencing of Jeotgalibaca sp. H21T32.</title>
        <authorList>
            <person name="Bae J.-W."/>
            <person name="Lee S.-Y."/>
        </authorList>
    </citation>
    <scope>NUCLEOTIDE SEQUENCE [LARGE SCALE GENOMIC DNA]</scope>
    <source>
        <strain evidence="9">H21T32</strain>
    </source>
</reference>
<dbReference type="PROSITE" id="PS51257">
    <property type="entry name" value="PROKAR_LIPOPROTEIN"/>
    <property type="match status" value="1"/>
</dbReference>
<evidence type="ECO:0000256" key="1">
    <source>
        <dbReference type="ARBA" id="ARBA00004635"/>
    </source>
</evidence>
<dbReference type="InterPro" id="IPR004872">
    <property type="entry name" value="Lipoprotein_NlpA"/>
</dbReference>
<keyword evidence="2" id="KW-0732">Signal</keyword>
<proteinExistence type="inferred from homology"/>
<comment type="subcellular location">
    <subcellularLocation>
        <location evidence="1">Membrane</location>
        <topology evidence="1">Lipid-anchor</topology>
    </subcellularLocation>
</comment>
<evidence type="ECO:0000313" key="9">
    <source>
        <dbReference type="Proteomes" id="UP000273326"/>
    </source>
</evidence>
<dbReference type="OrthoDB" id="9812878at2"/>
<dbReference type="PIRSF" id="PIRSF002854">
    <property type="entry name" value="MetQ"/>
    <property type="match status" value="1"/>
</dbReference>
<dbReference type="Gene3D" id="3.40.190.10">
    <property type="entry name" value="Periplasmic binding protein-like II"/>
    <property type="match status" value="2"/>
</dbReference>
<evidence type="ECO:0000256" key="4">
    <source>
        <dbReference type="ARBA" id="ARBA00023139"/>
    </source>
</evidence>
<evidence type="ECO:0000256" key="2">
    <source>
        <dbReference type="ARBA" id="ARBA00022729"/>
    </source>
</evidence>
<evidence type="ECO:0000313" key="8">
    <source>
        <dbReference type="EMBL" id="AZP04114.1"/>
    </source>
</evidence>
<dbReference type="GO" id="GO:0016020">
    <property type="term" value="C:membrane"/>
    <property type="evidence" value="ECO:0007669"/>
    <property type="project" value="UniProtKB-SubCell"/>
</dbReference>
<dbReference type="PANTHER" id="PTHR30429">
    <property type="entry name" value="D-METHIONINE-BINDING LIPOPROTEIN METQ"/>
    <property type="match status" value="1"/>
</dbReference>
<dbReference type="Proteomes" id="UP000273326">
    <property type="component" value="Chromosome"/>
</dbReference>
<dbReference type="PANTHER" id="PTHR30429:SF0">
    <property type="entry name" value="METHIONINE-BINDING LIPOPROTEIN METQ"/>
    <property type="match status" value="1"/>
</dbReference>
<keyword evidence="4" id="KW-0564">Palmitate</keyword>
<feature type="lipid moiety-binding region" description="S-diacylglycerol cysteine" evidence="7">
    <location>
        <position position="20"/>
    </location>
</feature>
<evidence type="ECO:0000256" key="7">
    <source>
        <dbReference type="PIRSR" id="PIRSR002854-1"/>
    </source>
</evidence>
<name>A0A3S9H9V7_9LACT</name>
<organism evidence="8 9">
    <name type="scientific">Jeotgalibaca ciconiae</name>
    <dbReference type="NCBI Taxonomy" id="2496265"/>
    <lineage>
        <taxon>Bacteria</taxon>
        <taxon>Bacillati</taxon>
        <taxon>Bacillota</taxon>
        <taxon>Bacilli</taxon>
        <taxon>Lactobacillales</taxon>
        <taxon>Carnobacteriaceae</taxon>
        <taxon>Jeotgalibaca</taxon>
    </lineage>
</organism>
<evidence type="ECO:0000256" key="6">
    <source>
        <dbReference type="PIRNR" id="PIRNR002854"/>
    </source>
</evidence>
<keyword evidence="3" id="KW-0472">Membrane</keyword>
<accession>A0A3S9H9V7</accession>
<keyword evidence="5 6" id="KW-0449">Lipoprotein</keyword>
<comment type="similarity">
    <text evidence="6">Belongs to the nlpA lipoprotein family.</text>
</comment>
<dbReference type="EMBL" id="CP034465">
    <property type="protein sequence ID" value="AZP04114.1"/>
    <property type="molecule type" value="Genomic_DNA"/>
</dbReference>
<protein>
    <recommendedName>
        <fullName evidence="6">Lipoprotein</fullName>
    </recommendedName>
</protein>
<evidence type="ECO:0000256" key="5">
    <source>
        <dbReference type="ARBA" id="ARBA00023288"/>
    </source>
</evidence>
<dbReference type="SUPFAM" id="SSF53850">
    <property type="entry name" value="Periplasmic binding protein-like II"/>
    <property type="match status" value="1"/>
</dbReference>
<dbReference type="AlphaFoldDB" id="A0A3S9H9V7"/>
<gene>
    <name evidence="8" type="ORF">EJN90_05205</name>
</gene>
<dbReference type="RefSeq" id="WP_126109212.1">
    <property type="nucleotide sequence ID" value="NZ_CP034465.1"/>
</dbReference>
<evidence type="ECO:0000256" key="3">
    <source>
        <dbReference type="ARBA" id="ARBA00023136"/>
    </source>
</evidence>
<dbReference type="Pfam" id="PF03180">
    <property type="entry name" value="Lipoprotein_9"/>
    <property type="match status" value="1"/>
</dbReference>
<keyword evidence="9" id="KW-1185">Reference proteome</keyword>
<dbReference type="KEGG" id="jeh:EJN90_05205"/>